<organism evidence="3 4">
    <name type="scientific">Metarhizium humberi</name>
    <dbReference type="NCBI Taxonomy" id="2596975"/>
    <lineage>
        <taxon>Eukaryota</taxon>
        <taxon>Fungi</taxon>
        <taxon>Dikarya</taxon>
        <taxon>Ascomycota</taxon>
        <taxon>Pezizomycotina</taxon>
        <taxon>Sordariomycetes</taxon>
        <taxon>Hypocreomycetidae</taxon>
        <taxon>Hypocreales</taxon>
        <taxon>Clavicipitaceae</taxon>
        <taxon>Metarhizium</taxon>
    </lineage>
</organism>
<dbReference type="AlphaFoldDB" id="A0A9P8M196"/>
<accession>A0A9P8M196</accession>
<reference evidence="3 4" key="1">
    <citation type="submission" date="2020-07" db="EMBL/GenBank/DDBJ databases">
        <title>Metarhizium humberi genome.</title>
        <authorList>
            <person name="Lysoe E."/>
        </authorList>
    </citation>
    <scope>NUCLEOTIDE SEQUENCE [LARGE SCALE GENOMIC DNA]</scope>
    <source>
        <strain evidence="3 4">ESALQ1638</strain>
    </source>
</reference>
<feature type="region of interest" description="Disordered" evidence="1">
    <location>
        <begin position="234"/>
        <end position="307"/>
    </location>
</feature>
<proteinExistence type="predicted"/>
<keyword evidence="4" id="KW-1185">Reference proteome</keyword>
<evidence type="ECO:0000256" key="1">
    <source>
        <dbReference type="SAM" id="MobiDB-lite"/>
    </source>
</evidence>
<comment type="caution">
    <text evidence="3">The sequence shown here is derived from an EMBL/GenBank/DDBJ whole genome shotgun (WGS) entry which is preliminary data.</text>
</comment>
<keyword evidence="2" id="KW-0732">Signal</keyword>
<gene>
    <name evidence="3" type="ORF">MHUMG1_10298</name>
</gene>
<evidence type="ECO:0000313" key="3">
    <source>
        <dbReference type="EMBL" id="KAH0592003.1"/>
    </source>
</evidence>
<feature type="compositionally biased region" description="Basic and acidic residues" evidence="1">
    <location>
        <begin position="275"/>
        <end position="286"/>
    </location>
</feature>
<name>A0A9P8M196_9HYPO</name>
<protein>
    <submittedName>
        <fullName evidence="3">Uncharacterized protein</fullName>
    </submittedName>
</protein>
<feature type="chain" id="PRO_5040188467" evidence="2">
    <location>
        <begin position="18"/>
        <end position="359"/>
    </location>
</feature>
<dbReference type="Proteomes" id="UP000764110">
    <property type="component" value="Unassembled WGS sequence"/>
</dbReference>
<feature type="compositionally biased region" description="Low complexity" evidence="1">
    <location>
        <begin position="250"/>
        <end position="272"/>
    </location>
</feature>
<feature type="signal peptide" evidence="2">
    <location>
        <begin position="1"/>
        <end position="17"/>
    </location>
</feature>
<evidence type="ECO:0000313" key="4">
    <source>
        <dbReference type="Proteomes" id="UP000764110"/>
    </source>
</evidence>
<evidence type="ECO:0000256" key="2">
    <source>
        <dbReference type="SAM" id="SignalP"/>
    </source>
</evidence>
<feature type="compositionally biased region" description="Polar residues" evidence="1">
    <location>
        <begin position="234"/>
        <end position="244"/>
    </location>
</feature>
<sequence>MKAAAITLAFSAAPAFALVSARPGDDFRILRREAISGVKCEQAVINAEGECTRDRNGGRLEHDECFLVGHDAGIECLVDLNKVPEANDKVHTHCRAEAVKGSRACLGGDREAEWDSCFFKKEFKAYLDCVTISSQSFAIWDDFCSQAYHDAIAKSAADVESPFQTLYAAQNASLECLVNHSKVPEASDAVHTQCRAEAFKGARDCSKNGETLWETCFNQQFKAYPDCVKKNNVTTTSGQSQNPAVRTCTVPSTSTQSSSSGVAQPSAKVQAPQDPPRDPAQVKEDELCPPSTKAPNELGLNPKAPNKWGLPESVCRRSIAQCVFEELKKIPKVENFDGVIECMDKRAKSTGFDYGFPSD</sequence>
<dbReference type="EMBL" id="JACEFI010000040">
    <property type="protein sequence ID" value="KAH0592003.1"/>
    <property type="molecule type" value="Genomic_DNA"/>
</dbReference>